<dbReference type="Pfam" id="PF13730">
    <property type="entry name" value="HTH_36"/>
    <property type="match status" value="1"/>
</dbReference>
<feature type="compositionally biased region" description="Polar residues" evidence="1">
    <location>
        <begin position="316"/>
        <end position="325"/>
    </location>
</feature>
<dbReference type="AlphaFoldDB" id="A0A9W3P1A4"/>
<evidence type="ECO:0000313" key="3">
    <source>
        <dbReference type="Proteomes" id="UP000005259"/>
    </source>
</evidence>
<name>A0A9W3P1A4_BACTU</name>
<sequence>MSKTNNNNDDMLMNEVTTGEPLEKGGYFVAYNYVMRNAMKVFDLTAGEYACLTMLFSYAGADKDKCFPSQATLAECLNVKDRAVRKYLDGLEKKGCLVIYNTYNNYNQKTKNVYDLSPCLQKIRGIFCANEEKTDISEGKRMVRKSRNDGQVQMNLSNSVDRSECTGGTGPNEPTTNNNIQITNKKDDDIPNAPLSDEIIHQNSNIVLEEKQDLHTPNLSSDDILWIADMVSDIYKGKIQKRSFDSVLKKCINNYQKGTVPNFENYLITAIENKIQDLEIRRDREKSLLDILPKAKHKRKSVRTELAPDWLKEDSSTSTEDNGQASVDERKRLEEVLKKYKRD</sequence>
<dbReference type="SUPFAM" id="SSF46785">
    <property type="entry name" value="Winged helix' DNA-binding domain"/>
    <property type="match status" value="1"/>
</dbReference>
<proteinExistence type="predicted"/>
<evidence type="ECO:0000256" key="1">
    <source>
        <dbReference type="SAM" id="MobiDB-lite"/>
    </source>
</evidence>
<gene>
    <name evidence="2" type="ORF">BTG_32738</name>
</gene>
<accession>A0A9W3P1A4</accession>
<dbReference type="RefSeq" id="WP_000047750.1">
    <property type="nucleotide sequence ID" value="NC_018487.1"/>
</dbReference>
<protein>
    <submittedName>
        <fullName evidence="2">Uncharacterized protein</fullName>
    </submittedName>
</protein>
<keyword evidence="2" id="KW-0614">Plasmid</keyword>
<dbReference type="Gene3D" id="1.10.10.10">
    <property type="entry name" value="Winged helix-like DNA-binding domain superfamily/Winged helix DNA-binding domain"/>
    <property type="match status" value="1"/>
</dbReference>
<feature type="compositionally biased region" description="Low complexity" evidence="1">
    <location>
        <begin position="171"/>
        <end position="183"/>
    </location>
</feature>
<feature type="region of interest" description="Disordered" evidence="1">
    <location>
        <begin position="159"/>
        <end position="184"/>
    </location>
</feature>
<dbReference type="InterPro" id="IPR036390">
    <property type="entry name" value="WH_DNA-bd_sf"/>
</dbReference>
<dbReference type="KEGG" id="bti:BTG_32738"/>
<dbReference type="EMBL" id="CP003755">
    <property type="protein sequence ID" value="AFQ19879.1"/>
    <property type="molecule type" value="Genomic_DNA"/>
</dbReference>
<feature type="region of interest" description="Disordered" evidence="1">
    <location>
        <begin position="297"/>
        <end position="330"/>
    </location>
</feature>
<organism evidence="2 3">
    <name type="scientific">Bacillus thuringiensis HD-771</name>
    <dbReference type="NCBI Taxonomy" id="1218175"/>
    <lineage>
        <taxon>Bacteria</taxon>
        <taxon>Bacillati</taxon>
        <taxon>Bacillota</taxon>
        <taxon>Bacilli</taxon>
        <taxon>Bacillales</taxon>
        <taxon>Bacillaceae</taxon>
        <taxon>Bacillus</taxon>
        <taxon>Bacillus cereus group</taxon>
    </lineage>
</organism>
<evidence type="ECO:0000313" key="2">
    <source>
        <dbReference type="EMBL" id="AFQ19879.1"/>
    </source>
</evidence>
<dbReference type="InterPro" id="IPR036388">
    <property type="entry name" value="WH-like_DNA-bd_sf"/>
</dbReference>
<reference evidence="2 3" key="1">
    <citation type="submission" date="2012-08" db="EMBL/GenBank/DDBJ databases">
        <authorList>
            <person name="Doggett N."/>
            <person name="Teshima H."/>
            <person name="Bruce D."/>
            <person name="Detter J.C."/>
            <person name="Johnson S.L."/>
            <person name="Han C."/>
        </authorList>
    </citation>
    <scope>NUCLEOTIDE SEQUENCE [LARGE SCALE GENOMIC DNA]</scope>
    <source>
        <strain evidence="2 3">HD-771</strain>
        <plasmid evidence="2 3">p03</plasmid>
    </source>
</reference>
<dbReference type="Proteomes" id="UP000005259">
    <property type="component" value="Plasmid p03"/>
</dbReference>
<geneLocation type="plasmid" evidence="2 3">
    <name>p03</name>
</geneLocation>